<proteinExistence type="predicted"/>
<dbReference type="InterPro" id="IPR037523">
    <property type="entry name" value="VOC_core"/>
</dbReference>
<sequence length="125" mass="13225">MTTHLTGVHTVAVPVADHDRALDFYAGTLDCEVLFDEELRPGMRWAEVAPPGATTSIALVGPEGDRQPGTDTGIRLVSADAVADHATLTAAGADVGELLRWDGVPPMFVLRDVDGNTLYVMELPG</sequence>
<keyword evidence="3" id="KW-1185">Reference proteome</keyword>
<dbReference type="InterPro" id="IPR004360">
    <property type="entry name" value="Glyas_Fos-R_dOase_dom"/>
</dbReference>
<gene>
    <name evidence="2" type="ORF">V5O49_11895</name>
</gene>
<accession>A0ABU7Z8P8</accession>
<dbReference type="PANTHER" id="PTHR36437:SF2">
    <property type="entry name" value="GLYOXALASE_BLEOMYCIN RESISTANCE PROTEIN_DIOXYGENASE"/>
    <property type="match status" value="1"/>
</dbReference>
<dbReference type="Gene3D" id="3.10.180.10">
    <property type="entry name" value="2,3-Dihydroxybiphenyl 1,2-Dioxygenase, domain 1"/>
    <property type="match status" value="1"/>
</dbReference>
<evidence type="ECO:0000259" key="1">
    <source>
        <dbReference type="PROSITE" id="PS51819"/>
    </source>
</evidence>
<dbReference type="Proteomes" id="UP001310387">
    <property type="component" value="Unassembled WGS sequence"/>
</dbReference>
<reference evidence="2" key="1">
    <citation type="journal article" date="2024" name="Antonie Van Leeuwenhoek">
        <title>Isoptericola haloaureus sp. nov., a dimorphic actinobacterium isolated from mangrove sediments of southeast India, implicating biosaline agricultural significance through nitrogen fixation and salt tolerance genes.</title>
        <authorList>
            <person name="Prathaban M."/>
            <person name="Prathiviraj R."/>
            <person name="Ravichandran M."/>
            <person name="Natarajan S.D."/>
            <person name="Sobanaa M."/>
            <person name="Hari Krishna Kumar S."/>
            <person name="Chandrasekar V."/>
            <person name="Selvin J."/>
        </authorList>
    </citation>
    <scope>NUCLEOTIDE SEQUENCE</scope>
    <source>
        <strain evidence="2">MP1014</strain>
    </source>
</reference>
<dbReference type="PROSITE" id="PS51819">
    <property type="entry name" value="VOC"/>
    <property type="match status" value="1"/>
</dbReference>
<dbReference type="Pfam" id="PF00903">
    <property type="entry name" value="Glyoxalase"/>
    <property type="match status" value="1"/>
</dbReference>
<dbReference type="InterPro" id="IPR029068">
    <property type="entry name" value="Glyas_Bleomycin-R_OHBP_Dase"/>
</dbReference>
<reference evidence="2" key="2">
    <citation type="submission" date="2024-02" db="EMBL/GenBank/DDBJ databases">
        <authorList>
            <person name="Prathaban M."/>
            <person name="Mythili R."/>
            <person name="Sharmila Devi N."/>
            <person name="Sobanaa M."/>
            <person name="Prathiviraj R."/>
            <person name="Selvin J."/>
        </authorList>
    </citation>
    <scope>NUCLEOTIDE SEQUENCE</scope>
    <source>
        <strain evidence="2">MP1014</strain>
    </source>
</reference>
<dbReference type="EMBL" id="JBAGLP010000118">
    <property type="protein sequence ID" value="MEG3615828.1"/>
    <property type="molecule type" value="Genomic_DNA"/>
</dbReference>
<evidence type="ECO:0000313" key="2">
    <source>
        <dbReference type="EMBL" id="MEG3615828.1"/>
    </source>
</evidence>
<organism evidence="2 3">
    <name type="scientific">Isoptericola haloaureus</name>
    <dbReference type="NCBI Taxonomy" id="1542902"/>
    <lineage>
        <taxon>Bacteria</taxon>
        <taxon>Bacillati</taxon>
        <taxon>Actinomycetota</taxon>
        <taxon>Actinomycetes</taxon>
        <taxon>Micrococcales</taxon>
        <taxon>Promicromonosporaceae</taxon>
        <taxon>Isoptericola</taxon>
    </lineage>
</organism>
<name>A0ABU7Z8P8_9MICO</name>
<evidence type="ECO:0000313" key="3">
    <source>
        <dbReference type="Proteomes" id="UP001310387"/>
    </source>
</evidence>
<dbReference type="SUPFAM" id="SSF54593">
    <property type="entry name" value="Glyoxalase/Bleomycin resistance protein/Dihydroxybiphenyl dioxygenase"/>
    <property type="match status" value="1"/>
</dbReference>
<protein>
    <submittedName>
        <fullName evidence="2">VOC family protein</fullName>
    </submittedName>
</protein>
<dbReference type="PANTHER" id="PTHR36437">
    <property type="entry name" value="GLYOXALASE/BLEOMYCIN RESISTANCE PROTEIN/DIOXYGENASE"/>
    <property type="match status" value="1"/>
</dbReference>
<feature type="domain" description="VOC" evidence="1">
    <location>
        <begin position="7"/>
        <end position="123"/>
    </location>
</feature>
<dbReference type="RefSeq" id="WP_332902422.1">
    <property type="nucleotide sequence ID" value="NZ_JBAGLP010000118.1"/>
</dbReference>
<comment type="caution">
    <text evidence="2">The sequence shown here is derived from an EMBL/GenBank/DDBJ whole genome shotgun (WGS) entry which is preliminary data.</text>
</comment>